<keyword evidence="1" id="KW-1133">Transmembrane helix</keyword>
<comment type="caution">
    <text evidence="2">The sequence shown here is derived from an EMBL/GenBank/DDBJ whole genome shotgun (WGS) entry which is preliminary data.</text>
</comment>
<dbReference type="Proteomes" id="UP000829196">
    <property type="component" value="Unassembled WGS sequence"/>
</dbReference>
<proteinExistence type="predicted"/>
<dbReference type="AlphaFoldDB" id="A0A8T3BMH0"/>
<sequence>MKIQLLLCPIRYLRLSVVVATLMAAVLMGFSKQTNQSMTYNSLTGKAIYTSIYVKATDSSSSIKNMAPGFIFQ</sequence>
<feature type="transmembrane region" description="Helical" evidence="1">
    <location>
        <begin position="12"/>
        <end position="30"/>
    </location>
</feature>
<accession>A0A8T3BMH0</accession>
<keyword evidence="1" id="KW-0472">Membrane</keyword>
<dbReference type="EMBL" id="JAGYWB010000009">
    <property type="protein sequence ID" value="KAI0512388.1"/>
    <property type="molecule type" value="Genomic_DNA"/>
</dbReference>
<evidence type="ECO:0000256" key="1">
    <source>
        <dbReference type="SAM" id="Phobius"/>
    </source>
</evidence>
<evidence type="ECO:0000313" key="3">
    <source>
        <dbReference type="Proteomes" id="UP000829196"/>
    </source>
</evidence>
<keyword evidence="3" id="KW-1185">Reference proteome</keyword>
<gene>
    <name evidence="2" type="ORF">KFK09_013027</name>
</gene>
<keyword evidence="1" id="KW-0812">Transmembrane</keyword>
<name>A0A8T3BMH0_DENNO</name>
<reference evidence="2" key="1">
    <citation type="journal article" date="2022" name="Front. Genet.">
        <title>Chromosome-Scale Assembly of the Dendrobium nobile Genome Provides Insights Into the Molecular Mechanism of the Biosynthesis of the Medicinal Active Ingredient of Dendrobium.</title>
        <authorList>
            <person name="Xu Q."/>
            <person name="Niu S.-C."/>
            <person name="Li K.-L."/>
            <person name="Zheng P.-J."/>
            <person name="Zhang X.-J."/>
            <person name="Jia Y."/>
            <person name="Liu Y."/>
            <person name="Niu Y.-X."/>
            <person name="Yu L.-H."/>
            <person name="Chen D.-F."/>
            <person name="Zhang G.-Q."/>
        </authorList>
    </citation>
    <scope>NUCLEOTIDE SEQUENCE</scope>
    <source>
        <tissue evidence="2">Leaf</tissue>
    </source>
</reference>
<evidence type="ECO:0000313" key="2">
    <source>
        <dbReference type="EMBL" id="KAI0512388.1"/>
    </source>
</evidence>
<organism evidence="2 3">
    <name type="scientific">Dendrobium nobile</name>
    <name type="common">Orchid</name>
    <dbReference type="NCBI Taxonomy" id="94219"/>
    <lineage>
        <taxon>Eukaryota</taxon>
        <taxon>Viridiplantae</taxon>
        <taxon>Streptophyta</taxon>
        <taxon>Embryophyta</taxon>
        <taxon>Tracheophyta</taxon>
        <taxon>Spermatophyta</taxon>
        <taxon>Magnoliopsida</taxon>
        <taxon>Liliopsida</taxon>
        <taxon>Asparagales</taxon>
        <taxon>Orchidaceae</taxon>
        <taxon>Epidendroideae</taxon>
        <taxon>Malaxideae</taxon>
        <taxon>Dendrobiinae</taxon>
        <taxon>Dendrobium</taxon>
    </lineage>
</organism>
<protein>
    <submittedName>
        <fullName evidence="2">Uncharacterized protein</fullName>
    </submittedName>
</protein>
<dbReference type="SMR" id="A0A8T3BMH0"/>